<feature type="domain" description="Bulb-type lectin" evidence="3">
    <location>
        <begin position="382"/>
        <end position="503"/>
    </location>
</feature>
<dbReference type="EMBL" id="BNCO01000038">
    <property type="protein sequence ID" value="GIL60038.1"/>
    <property type="molecule type" value="Genomic_DNA"/>
</dbReference>
<dbReference type="InterPro" id="IPR036426">
    <property type="entry name" value="Bulb-type_lectin_dom_sf"/>
</dbReference>
<dbReference type="PROSITE" id="PS50927">
    <property type="entry name" value="BULB_LECTIN"/>
    <property type="match status" value="3"/>
</dbReference>
<evidence type="ECO:0000313" key="5">
    <source>
        <dbReference type="Proteomes" id="UP000747399"/>
    </source>
</evidence>
<organism evidence="4 5">
    <name type="scientific">Volvox africanus</name>
    <dbReference type="NCBI Taxonomy" id="51714"/>
    <lineage>
        <taxon>Eukaryota</taxon>
        <taxon>Viridiplantae</taxon>
        <taxon>Chlorophyta</taxon>
        <taxon>core chlorophytes</taxon>
        <taxon>Chlorophyceae</taxon>
        <taxon>CS clade</taxon>
        <taxon>Chlamydomonadales</taxon>
        <taxon>Volvocaceae</taxon>
        <taxon>Volvox</taxon>
    </lineage>
</organism>
<dbReference type="Proteomes" id="UP000747399">
    <property type="component" value="Unassembled WGS sequence"/>
</dbReference>
<feature type="signal peptide" evidence="2">
    <location>
        <begin position="1"/>
        <end position="23"/>
    </location>
</feature>
<name>A0A8J4F3W9_9CHLO</name>
<keyword evidence="2" id="KW-0732">Signal</keyword>
<gene>
    <name evidence="4" type="ORF">Vafri_14659</name>
</gene>
<proteinExistence type="predicted"/>
<feature type="region of interest" description="Disordered" evidence="1">
    <location>
        <begin position="303"/>
        <end position="375"/>
    </location>
</feature>
<feature type="chain" id="PRO_5035180022" description="Bulb-type lectin domain-containing protein" evidence="2">
    <location>
        <begin position="24"/>
        <end position="503"/>
    </location>
</feature>
<feature type="domain" description="Bulb-type lectin" evidence="3">
    <location>
        <begin position="30"/>
        <end position="157"/>
    </location>
</feature>
<evidence type="ECO:0000256" key="2">
    <source>
        <dbReference type="SAM" id="SignalP"/>
    </source>
</evidence>
<protein>
    <recommendedName>
        <fullName evidence="3">Bulb-type lectin domain-containing protein</fullName>
    </recommendedName>
</protein>
<dbReference type="SMART" id="SM00108">
    <property type="entry name" value="B_lectin"/>
    <property type="match status" value="2"/>
</dbReference>
<dbReference type="Gene3D" id="2.90.10.10">
    <property type="entry name" value="Bulb-type lectin domain"/>
    <property type="match status" value="4"/>
</dbReference>
<keyword evidence="5" id="KW-1185">Reference proteome</keyword>
<feature type="compositionally biased region" description="Pro residues" evidence="1">
    <location>
        <begin position="304"/>
        <end position="375"/>
    </location>
</feature>
<dbReference type="InterPro" id="IPR001480">
    <property type="entry name" value="Bulb-type_lectin_dom"/>
</dbReference>
<feature type="domain" description="Bulb-type lectin" evidence="3">
    <location>
        <begin position="175"/>
        <end position="302"/>
    </location>
</feature>
<dbReference type="SUPFAM" id="SSF51110">
    <property type="entry name" value="alpha-D-mannose-specific plant lectins"/>
    <property type="match status" value="3"/>
</dbReference>
<sequence>MVIRRFRLLGLMLLATAAGSAHCHCDLTESATLLQDTYLYEEEYLVSPSKTFSLWLQTDGNLVLYRGANATENGVVWTIRSFINWPTTCPGPYKLVLQGSDANLVVLCSRNKVPEILWMSNLAASCRFVGPFFARLTDAGQLELVAANGVVYWTTLNAGIPSPPPSPPPPSPTPPATWPQGQYLRELQFLLSPSKTFSLWMQTDGDLVIYHHTEADPNPVLVWALSAYHHVAIPNSDCPRPYKMLLQEDGKLVVLCSRNALLWSSTLPSSGIPAGPYTARMTDNGWLELVAANGVVYWTTKSIPPSPPPSPPPLPPPPPPPSPPPPPPPSPPPPPPPSPPPPPPPPPPPSPPPSPLPPPPPSPPPSPPPPPPPSPPPPFIPPAIWPQGRYLNQYEYMLSPSRTCSLYMQSDGNLIIYRGPRPILNGGIWYIALFIRIPNPNCPGPYKMLLQTNGQLAVICSDNAFLWSSILPANMPAGPYIARLLDVGRLELVAANGAVYWRT</sequence>
<comment type="caution">
    <text evidence="4">The sequence shown here is derived from an EMBL/GenBank/DDBJ whole genome shotgun (WGS) entry which is preliminary data.</text>
</comment>
<evidence type="ECO:0000256" key="1">
    <source>
        <dbReference type="SAM" id="MobiDB-lite"/>
    </source>
</evidence>
<dbReference type="AlphaFoldDB" id="A0A8J4F3W9"/>
<accession>A0A8J4F3W9</accession>
<evidence type="ECO:0000313" key="4">
    <source>
        <dbReference type="EMBL" id="GIL60038.1"/>
    </source>
</evidence>
<evidence type="ECO:0000259" key="3">
    <source>
        <dbReference type="PROSITE" id="PS50927"/>
    </source>
</evidence>
<reference evidence="4" key="1">
    <citation type="journal article" date="2021" name="Proc. Natl. Acad. Sci. U.S.A.">
        <title>Three genomes in the algal genus Volvox reveal the fate of a haploid sex-determining region after a transition to homothallism.</title>
        <authorList>
            <person name="Yamamoto K."/>
            <person name="Hamaji T."/>
            <person name="Kawai-Toyooka H."/>
            <person name="Matsuzaki R."/>
            <person name="Takahashi F."/>
            <person name="Nishimura Y."/>
            <person name="Kawachi M."/>
            <person name="Noguchi H."/>
            <person name="Minakuchi Y."/>
            <person name="Umen J.G."/>
            <person name="Toyoda A."/>
            <person name="Nozaki H."/>
        </authorList>
    </citation>
    <scope>NUCLEOTIDE SEQUENCE</scope>
    <source>
        <strain evidence="4">NIES-3780</strain>
    </source>
</reference>
<dbReference type="PRINTS" id="PR01217">
    <property type="entry name" value="PRICHEXTENSN"/>
</dbReference>